<evidence type="ECO:0000256" key="3">
    <source>
        <dbReference type="ARBA" id="ARBA00022692"/>
    </source>
</evidence>
<protein>
    <submittedName>
        <fullName evidence="7">AI-2E family transporter</fullName>
    </submittedName>
</protein>
<reference evidence="8" key="1">
    <citation type="journal article" date="2019" name="Int. J. Syst. Evol. Microbiol.">
        <title>The Global Catalogue of Microorganisms (GCM) 10K type strain sequencing project: providing services to taxonomists for standard genome sequencing and annotation.</title>
        <authorList>
            <consortium name="The Broad Institute Genomics Platform"/>
            <consortium name="The Broad Institute Genome Sequencing Center for Infectious Disease"/>
            <person name="Wu L."/>
            <person name="Ma J."/>
        </authorList>
    </citation>
    <scope>NUCLEOTIDE SEQUENCE [LARGE SCALE GENOMIC DNA]</scope>
    <source>
        <strain evidence="8">KCTC 22558</strain>
    </source>
</reference>
<evidence type="ECO:0000313" key="8">
    <source>
        <dbReference type="Proteomes" id="UP000643403"/>
    </source>
</evidence>
<feature type="transmembrane region" description="Helical" evidence="6">
    <location>
        <begin position="273"/>
        <end position="292"/>
    </location>
</feature>
<keyword evidence="8" id="KW-1185">Reference proteome</keyword>
<dbReference type="Pfam" id="PF01594">
    <property type="entry name" value="AI-2E_transport"/>
    <property type="match status" value="1"/>
</dbReference>
<feature type="transmembrane region" description="Helical" evidence="6">
    <location>
        <begin position="304"/>
        <end position="322"/>
    </location>
</feature>
<dbReference type="PANTHER" id="PTHR21716">
    <property type="entry name" value="TRANSMEMBRANE PROTEIN"/>
    <property type="match status" value="1"/>
</dbReference>
<feature type="transmembrane region" description="Helical" evidence="6">
    <location>
        <begin position="232"/>
        <end position="253"/>
    </location>
</feature>
<dbReference type="Proteomes" id="UP000643403">
    <property type="component" value="Unassembled WGS sequence"/>
</dbReference>
<feature type="transmembrane region" description="Helical" evidence="6">
    <location>
        <begin position="82"/>
        <end position="104"/>
    </location>
</feature>
<keyword evidence="4 6" id="KW-1133">Transmembrane helix</keyword>
<comment type="similarity">
    <text evidence="2">Belongs to the autoinducer-2 exporter (AI-2E) (TC 2.A.86) family.</text>
</comment>
<evidence type="ECO:0000256" key="6">
    <source>
        <dbReference type="SAM" id="Phobius"/>
    </source>
</evidence>
<dbReference type="InterPro" id="IPR002549">
    <property type="entry name" value="AI-2E-like"/>
</dbReference>
<gene>
    <name evidence="7" type="primary">yhhT</name>
    <name evidence="7" type="ORF">GCM10008101_20840</name>
</gene>
<evidence type="ECO:0000256" key="1">
    <source>
        <dbReference type="ARBA" id="ARBA00004141"/>
    </source>
</evidence>
<feature type="transmembrane region" description="Helical" evidence="6">
    <location>
        <begin position="342"/>
        <end position="363"/>
    </location>
</feature>
<feature type="transmembrane region" description="Helical" evidence="6">
    <location>
        <begin position="39"/>
        <end position="70"/>
    </location>
</feature>
<evidence type="ECO:0000313" key="7">
    <source>
        <dbReference type="EMBL" id="GGZ66465.1"/>
    </source>
</evidence>
<evidence type="ECO:0000256" key="4">
    <source>
        <dbReference type="ARBA" id="ARBA00022989"/>
    </source>
</evidence>
<keyword evidence="5 6" id="KW-0472">Membrane</keyword>
<comment type="caution">
    <text evidence="7">The sequence shown here is derived from an EMBL/GenBank/DDBJ whole genome shotgun (WGS) entry which is preliminary data.</text>
</comment>
<sequence length="377" mass="41004">MTSTTPQHTLVPATDGIVEASATDPATAHPGRPRAPTAVVVLAVIATGFTLWAAQGLILPVLLAMFFALVGNPIIRVLKRIYVPRFLSALLVITLGFAGTVLLVEQLVQPATEWIREAPRGVRSLAPKLREMVRPVHEANQAAQRLASAAAAGTGSDTRVQVVRTETNDPLRWLMGTPKLLSSILAVVLLTFFFMVYGENLQRHALALLPTRQQQKITVDILTSIEREISRYVLTISVINAVVGVVIAVLLNAIGVPSQEALLWGTMAMLLNFAPYVGPLIGMLTLLLMGFLRFEDWMALAPAGIYLLVHTLEGQLLTPIVLGRSMRLSPLILILSLMVFGWLWSMIGLLLAVPLLVCVKLVLSRIDGMDGWARLLE</sequence>
<keyword evidence="3 6" id="KW-0812">Transmembrane</keyword>
<name>A0ABQ3C3U5_9GAMM</name>
<feature type="transmembrane region" description="Helical" evidence="6">
    <location>
        <begin position="180"/>
        <end position="198"/>
    </location>
</feature>
<dbReference type="EMBL" id="BMXY01000002">
    <property type="protein sequence ID" value="GGZ66465.1"/>
    <property type="molecule type" value="Genomic_DNA"/>
</dbReference>
<evidence type="ECO:0000256" key="2">
    <source>
        <dbReference type="ARBA" id="ARBA00009773"/>
    </source>
</evidence>
<evidence type="ECO:0000256" key="5">
    <source>
        <dbReference type="ARBA" id="ARBA00023136"/>
    </source>
</evidence>
<organism evidence="7 8">
    <name type="scientific">Cognatilysobacter xinjiangensis</name>
    <dbReference type="NCBI Taxonomy" id="546892"/>
    <lineage>
        <taxon>Bacteria</taxon>
        <taxon>Pseudomonadati</taxon>
        <taxon>Pseudomonadota</taxon>
        <taxon>Gammaproteobacteria</taxon>
        <taxon>Lysobacterales</taxon>
        <taxon>Lysobacteraceae</taxon>
        <taxon>Cognatilysobacter</taxon>
    </lineage>
</organism>
<dbReference type="RefSeq" id="WP_189449612.1">
    <property type="nucleotide sequence ID" value="NZ_BMXY01000002.1"/>
</dbReference>
<proteinExistence type="inferred from homology"/>
<dbReference type="PANTHER" id="PTHR21716:SF16">
    <property type="entry name" value="BLL1467 PROTEIN"/>
    <property type="match status" value="1"/>
</dbReference>
<accession>A0ABQ3C3U5</accession>
<comment type="subcellular location">
    <subcellularLocation>
        <location evidence="1">Membrane</location>
        <topology evidence="1">Multi-pass membrane protein</topology>
    </subcellularLocation>
</comment>